<reference evidence="2" key="1">
    <citation type="submission" date="2023-06" db="EMBL/GenBank/DDBJ databases">
        <title>Genome-scale phylogeny and comparative genomics of the fungal order Sordariales.</title>
        <authorList>
            <consortium name="Lawrence Berkeley National Laboratory"/>
            <person name="Hensen N."/>
            <person name="Bonometti L."/>
            <person name="Westerberg I."/>
            <person name="Brannstrom I.O."/>
            <person name="Guillou S."/>
            <person name="Cros-Aarteil S."/>
            <person name="Calhoun S."/>
            <person name="Haridas S."/>
            <person name="Kuo A."/>
            <person name="Mondo S."/>
            <person name="Pangilinan J."/>
            <person name="Riley R."/>
            <person name="Labutti K."/>
            <person name="Andreopoulos B."/>
            <person name="Lipzen A."/>
            <person name="Chen C."/>
            <person name="Yanf M."/>
            <person name="Daum C."/>
            <person name="Ng V."/>
            <person name="Clum A."/>
            <person name="Steindorff A."/>
            <person name="Ohm R."/>
            <person name="Martin F."/>
            <person name="Silar P."/>
            <person name="Natvig D."/>
            <person name="Lalanne C."/>
            <person name="Gautier V."/>
            <person name="Ament-Velasquez S.L."/>
            <person name="Kruys A."/>
            <person name="Hutchinson M.I."/>
            <person name="Powell A.J."/>
            <person name="Barry K."/>
            <person name="Miller A.N."/>
            <person name="Grigoriev I.V."/>
            <person name="Debuchy R."/>
            <person name="Gladieux P."/>
            <person name="Thoren M.H."/>
            <person name="Johannesson H."/>
        </authorList>
    </citation>
    <scope>NUCLEOTIDE SEQUENCE</scope>
    <source>
        <strain evidence="2">CBS 540.89</strain>
    </source>
</reference>
<feature type="region of interest" description="Disordered" evidence="1">
    <location>
        <begin position="132"/>
        <end position="207"/>
    </location>
</feature>
<dbReference type="PANTHER" id="PTHR42070">
    <property type="entry name" value="FILAMENT ASSOCIATED PROTEIN, PUTATIVE (AFU_ORTHOLOGUE AFUA_8G06630)-RELATED"/>
    <property type="match status" value="1"/>
</dbReference>
<dbReference type="Proteomes" id="UP001172159">
    <property type="component" value="Unassembled WGS sequence"/>
</dbReference>
<evidence type="ECO:0000313" key="3">
    <source>
        <dbReference type="Proteomes" id="UP001172159"/>
    </source>
</evidence>
<keyword evidence="3" id="KW-1185">Reference proteome</keyword>
<protein>
    <recommendedName>
        <fullName evidence="4">BZIP domain-containing protein</fullName>
    </recommendedName>
</protein>
<accession>A0AA40ELQ2</accession>
<feature type="region of interest" description="Disordered" evidence="1">
    <location>
        <begin position="1"/>
        <end position="39"/>
    </location>
</feature>
<proteinExistence type="predicted"/>
<feature type="compositionally biased region" description="Polar residues" evidence="1">
    <location>
        <begin position="142"/>
        <end position="153"/>
    </location>
</feature>
<evidence type="ECO:0008006" key="4">
    <source>
        <dbReference type="Google" id="ProtNLM"/>
    </source>
</evidence>
<evidence type="ECO:0000313" key="2">
    <source>
        <dbReference type="EMBL" id="KAK0741590.1"/>
    </source>
</evidence>
<comment type="caution">
    <text evidence="2">The sequence shown here is derived from an EMBL/GenBank/DDBJ whole genome shotgun (WGS) entry which is preliminary data.</text>
</comment>
<evidence type="ECO:0000256" key="1">
    <source>
        <dbReference type="SAM" id="MobiDB-lite"/>
    </source>
</evidence>
<gene>
    <name evidence="2" type="ORF">B0T21DRAFT_359714</name>
</gene>
<dbReference type="AlphaFoldDB" id="A0AA40ELQ2"/>
<feature type="compositionally biased region" description="Low complexity" evidence="1">
    <location>
        <begin position="179"/>
        <end position="199"/>
    </location>
</feature>
<organism evidence="2 3">
    <name type="scientific">Apiosordaria backusii</name>
    <dbReference type="NCBI Taxonomy" id="314023"/>
    <lineage>
        <taxon>Eukaryota</taxon>
        <taxon>Fungi</taxon>
        <taxon>Dikarya</taxon>
        <taxon>Ascomycota</taxon>
        <taxon>Pezizomycotina</taxon>
        <taxon>Sordariomycetes</taxon>
        <taxon>Sordariomycetidae</taxon>
        <taxon>Sordariales</taxon>
        <taxon>Lasiosphaeriaceae</taxon>
        <taxon>Apiosordaria</taxon>
    </lineage>
</organism>
<name>A0AA40ELQ2_9PEZI</name>
<dbReference type="PANTHER" id="PTHR42070:SF1">
    <property type="entry name" value="FILAMENT ASSOCIATED PROTEIN, PUTATIVE (AFU_ORTHOLOGUE AFUA_8G06630)-RELATED"/>
    <property type="match status" value="1"/>
</dbReference>
<dbReference type="EMBL" id="JAUKTV010000003">
    <property type="protein sequence ID" value="KAK0741590.1"/>
    <property type="molecule type" value="Genomic_DNA"/>
</dbReference>
<dbReference type="CDD" id="cd14688">
    <property type="entry name" value="bZIP_YAP"/>
    <property type="match status" value="1"/>
</dbReference>
<sequence>MASSPELRKKKTSFPTPPHSIIPDPQCSNAAKTQRLTENKRRYRARRKEYVLDLESKLAEARETGIQATKEVQQAACQVVLENGRLRELLRLVGFADEEIDVWAGCGGNGDRANCGRQLEIEQLARRVGTFAASQKNEDASGKQTLTPGSVSESGGGGTPHCTMEPSQNKPSSPDPSDPRAAAAGRDPTAASEEASISEPEVESVARHGEVPSCKLLTRLAENPAADITMVPAPLDSGELPQGAACDGDIECRKAYDMLIPYAVSEEKMDYVARALEGGCKAKGNGGCAVKSNVILQALDHMLG</sequence>